<protein>
    <submittedName>
        <fullName evidence="1">2371_t:CDS:1</fullName>
    </submittedName>
</protein>
<dbReference type="EMBL" id="CAJVPY010009088">
    <property type="protein sequence ID" value="CAG8704506.1"/>
    <property type="molecule type" value="Genomic_DNA"/>
</dbReference>
<accession>A0A9N9N6B2</accession>
<organism evidence="1 2">
    <name type="scientific">Dentiscutata erythropus</name>
    <dbReference type="NCBI Taxonomy" id="1348616"/>
    <lineage>
        <taxon>Eukaryota</taxon>
        <taxon>Fungi</taxon>
        <taxon>Fungi incertae sedis</taxon>
        <taxon>Mucoromycota</taxon>
        <taxon>Glomeromycotina</taxon>
        <taxon>Glomeromycetes</taxon>
        <taxon>Diversisporales</taxon>
        <taxon>Gigasporaceae</taxon>
        <taxon>Dentiscutata</taxon>
    </lineage>
</organism>
<dbReference type="OrthoDB" id="2443525at2759"/>
<evidence type="ECO:0000313" key="2">
    <source>
        <dbReference type="Proteomes" id="UP000789405"/>
    </source>
</evidence>
<gene>
    <name evidence="1" type="ORF">DERYTH_LOCUS13201</name>
</gene>
<proteinExistence type="predicted"/>
<dbReference type="AlphaFoldDB" id="A0A9N9N6B2"/>
<dbReference type="Proteomes" id="UP000789405">
    <property type="component" value="Unassembled WGS sequence"/>
</dbReference>
<keyword evidence="2" id="KW-1185">Reference proteome</keyword>
<reference evidence="1" key="1">
    <citation type="submission" date="2021-06" db="EMBL/GenBank/DDBJ databases">
        <authorList>
            <person name="Kallberg Y."/>
            <person name="Tangrot J."/>
            <person name="Rosling A."/>
        </authorList>
    </citation>
    <scope>NUCLEOTIDE SEQUENCE</scope>
    <source>
        <strain evidence="1">MA453B</strain>
    </source>
</reference>
<name>A0A9N9N6B2_9GLOM</name>
<comment type="caution">
    <text evidence="1">The sequence shown here is derived from an EMBL/GenBank/DDBJ whole genome shotgun (WGS) entry which is preliminary data.</text>
</comment>
<sequence length="152" mass="18215">MTKHFNRHMLIPKEDKTFVSDQHIIWLECVTEIYQYCRNNDLILVWSYLWCEWYSPNQWILWVQSSFEEIGILCTTMVHRNSRYPLISTSLHNSWQEIHSACNLEKPDNDYLVNNNDVNNESSTINITQEIYETSSNNNLMNEIEQKHILLC</sequence>
<evidence type="ECO:0000313" key="1">
    <source>
        <dbReference type="EMBL" id="CAG8704506.1"/>
    </source>
</evidence>